<feature type="compositionally biased region" description="Basic and acidic residues" evidence="1">
    <location>
        <begin position="82"/>
        <end position="91"/>
    </location>
</feature>
<evidence type="ECO:0000313" key="3">
    <source>
        <dbReference type="Proteomes" id="UP001066276"/>
    </source>
</evidence>
<accession>A0AAV7RKH0</accession>
<feature type="compositionally biased region" description="Acidic residues" evidence="1">
    <location>
        <begin position="50"/>
        <end position="60"/>
    </location>
</feature>
<feature type="region of interest" description="Disordered" evidence="1">
    <location>
        <begin position="1"/>
        <end position="21"/>
    </location>
</feature>
<organism evidence="2 3">
    <name type="scientific">Pleurodeles waltl</name>
    <name type="common">Iberian ribbed newt</name>
    <dbReference type="NCBI Taxonomy" id="8319"/>
    <lineage>
        <taxon>Eukaryota</taxon>
        <taxon>Metazoa</taxon>
        <taxon>Chordata</taxon>
        <taxon>Craniata</taxon>
        <taxon>Vertebrata</taxon>
        <taxon>Euteleostomi</taxon>
        <taxon>Amphibia</taxon>
        <taxon>Batrachia</taxon>
        <taxon>Caudata</taxon>
        <taxon>Salamandroidea</taxon>
        <taxon>Salamandridae</taxon>
        <taxon>Pleurodelinae</taxon>
        <taxon>Pleurodeles</taxon>
    </lineage>
</organism>
<reference evidence="2" key="1">
    <citation type="journal article" date="2022" name="bioRxiv">
        <title>Sequencing and chromosome-scale assembly of the giantPleurodeles waltlgenome.</title>
        <authorList>
            <person name="Brown T."/>
            <person name="Elewa A."/>
            <person name="Iarovenko S."/>
            <person name="Subramanian E."/>
            <person name="Araus A.J."/>
            <person name="Petzold A."/>
            <person name="Susuki M."/>
            <person name="Suzuki K.-i.T."/>
            <person name="Hayashi T."/>
            <person name="Toyoda A."/>
            <person name="Oliveira C."/>
            <person name="Osipova E."/>
            <person name="Leigh N.D."/>
            <person name="Simon A."/>
            <person name="Yun M.H."/>
        </authorList>
    </citation>
    <scope>NUCLEOTIDE SEQUENCE</scope>
    <source>
        <strain evidence="2">20211129_DDA</strain>
        <tissue evidence="2">Liver</tissue>
    </source>
</reference>
<dbReference type="EMBL" id="JANPWB010000009">
    <property type="protein sequence ID" value="KAJ1152005.1"/>
    <property type="molecule type" value="Genomic_DNA"/>
</dbReference>
<evidence type="ECO:0000256" key="1">
    <source>
        <dbReference type="SAM" id="MobiDB-lite"/>
    </source>
</evidence>
<sequence>MEATQQRWLRINQKANERRRTSHCDLQVGNRVVVKNRRSGGKFQTPLEPEVTEGEEEEDGAVAQEHGAEERTDTQEVLPPLRADRSGKTDDGVLVSQSERYHLRPNPALSRRLRDFAC</sequence>
<comment type="caution">
    <text evidence="2">The sequence shown here is derived from an EMBL/GenBank/DDBJ whole genome shotgun (WGS) entry which is preliminary data.</text>
</comment>
<keyword evidence="3" id="KW-1185">Reference proteome</keyword>
<name>A0AAV7RKH0_PLEWA</name>
<dbReference type="AlphaFoldDB" id="A0AAV7RKH0"/>
<proteinExistence type="predicted"/>
<feature type="region of interest" description="Disordered" evidence="1">
    <location>
        <begin position="37"/>
        <end position="99"/>
    </location>
</feature>
<protein>
    <submittedName>
        <fullName evidence="2">Uncharacterized protein</fullName>
    </submittedName>
</protein>
<evidence type="ECO:0000313" key="2">
    <source>
        <dbReference type="EMBL" id="KAJ1152005.1"/>
    </source>
</evidence>
<dbReference type="Proteomes" id="UP001066276">
    <property type="component" value="Chromosome 5"/>
</dbReference>
<gene>
    <name evidence="2" type="ORF">NDU88_004784</name>
</gene>